<sequence>MNLTGKFSIQMKKLHCKKDWVRWNAFFIISVDSESLGFFSVKYFFYDFLYSSDKKYWTLLIPVFLQSYKRLAVAVNIAKGSIHLLLDELE</sequence>
<dbReference type="RefSeq" id="XP_067517363.1">
    <property type="nucleotide sequence ID" value="XM_067661262.1"/>
</dbReference>
<dbReference type="VEuPathDB" id="FungiDB:RO3G_06672"/>
<evidence type="ECO:0000313" key="2">
    <source>
        <dbReference type="Proteomes" id="UP000009138"/>
    </source>
</evidence>
<proteinExistence type="predicted"/>
<protein>
    <submittedName>
        <fullName evidence="1">Uncharacterized protein</fullName>
    </submittedName>
</protein>
<reference evidence="1 2" key="1">
    <citation type="journal article" date="2009" name="PLoS Genet.">
        <title>Genomic analysis of the basal lineage fungus Rhizopus oryzae reveals a whole-genome duplication.</title>
        <authorList>
            <person name="Ma L.-J."/>
            <person name="Ibrahim A.S."/>
            <person name="Skory C."/>
            <person name="Grabherr M.G."/>
            <person name="Burger G."/>
            <person name="Butler M."/>
            <person name="Elias M."/>
            <person name="Idnurm A."/>
            <person name="Lang B.F."/>
            <person name="Sone T."/>
            <person name="Abe A."/>
            <person name="Calvo S.E."/>
            <person name="Corrochano L.M."/>
            <person name="Engels R."/>
            <person name="Fu J."/>
            <person name="Hansberg W."/>
            <person name="Kim J.-M."/>
            <person name="Kodira C.D."/>
            <person name="Koehrsen M.J."/>
            <person name="Liu B."/>
            <person name="Miranda-Saavedra D."/>
            <person name="O'Leary S."/>
            <person name="Ortiz-Castellanos L."/>
            <person name="Poulter R."/>
            <person name="Rodriguez-Romero J."/>
            <person name="Ruiz-Herrera J."/>
            <person name="Shen Y.-Q."/>
            <person name="Zeng Q."/>
            <person name="Galagan J."/>
            <person name="Birren B.W."/>
            <person name="Cuomo C.A."/>
            <person name="Wickes B.L."/>
        </authorList>
    </citation>
    <scope>NUCLEOTIDE SEQUENCE [LARGE SCALE GENOMIC DNA]</scope>
    <source>
        <strain evidence="2">RA 99-880 / ATCC MYA-4621 / FGSC 9543 / NRRL 43880</strain>
    </source>
</reference>
<dbReference type="InParanoid" id="I1C0I7"/>
<dbReference type="AlphaFoldDB" id="I1C0I7"/>
<name>I1C0I7_RHIO9</name>
<organism evidence="1 2">
    <name type="scientific">Rhizopus delemar (strain RA 99-880 / ATCC MYA-4621 / FGSC 9543 / NRRL 43880)</name>
    <name type="common">Mucormycosis agent</name>
    <name type="synonym">Rhizopus arrhizus var. delemar</name>
    <dbReference type="NCBI Taxonomy" id="246409"/>
    <lineage>
        <taxon>Eukaryota</taxon>
        <taxon>Fungi</taxon>
        <taxon>Fungi incertae sedis</taxon>
        <taxon>Mucoromycota</taxon>
        <taxon>Mucoromycotina</taxon>
        <taxon>Mucoromycetes</taxon>
        <taxon>Mucorales</taxon>
        <taxon>Mucorineae</taxon>
        <taxon>Rhizopodaceae</taxon>
        <taxon>Rhizopus</taxon>
    </lineage>
</organism>
<dbReference type="EMBL" id="CH476735">
    <property type="protein sequence ID" value="EIE81967.1"/>
    <property type="molecule type" value="Genomic_DNA"/>
</dbReference>
<gene>
    <name evidence="1" type="ORF">RO3G_06672</name>
</gene>
<keyword evidence="2" id="KW-1185">Reference proteome</keyword>
<dbReference type="Proteomes" id="UP000009138">
    <property type="component" value="Unassembled WGS sequence"/>
</dbReference>
<dbReference type="GeneID" id="93613643"/>
<accession>I1C0I7</accession>
<evidence type="ECO:0000313" key="1">
    <source>
        <dbReference type="EMBL" id="EIE81967.1"/>
    </source>
</evidence>